<dbReference type="KEGG" id="spse:SULPSESMR1_00739"/>
<dbReference type="AlphaFoldDB" id="A0A221JY55"/>
<dbReference type="RefSeq" id="WP_089419599.1">
    <property type="nucleotide sequence ID" value="NZ_CP022415.1"/>
</dbReference>
<gene>
    <name evidence="1" type="ORF">SULPSESMR1_00739</name>
</gene>
<name>A0A221JY55_9RHOB</name>
<accession>A0A221JY55</accession>
<sequence length="62" mass="6759">MPNAPNTPIGMLFPAEGDVVRVDPTTPMIWIADSPHYLFSEGNAWLGDYDPAVGMVLLEDGR</sequence>
<evidence type="ECO:0000313" key="2">
    <source>
        <dbReference type="Proteomes" id="UP000199754"/>
    </source>
</evidence>
<reference evidence="1 2" key="1">
    <citation type="submission" date="2017-07" db="EMBL/GenBank/DDBJ databases">
        <title>Genome Sequence of Sulfitobacter pseudonitzschiae Strain SMR1 Isolated from a culture of the Diatom Skeletonema marinoi.</title>
        <authorList>
            <person name="Topel M."/>
            <person name="Pinder M.I.M."/>
            <person name="Johansson O.N."/>
            <person name="Kourtchenko O."/>
            <person name="Godhe A."/>
            <person name="Clarke A.K."/>
        </authorList>
    </citation>
    <scope>NUCLEOTIDE SEQUENCE [LARGE SCALE GENOMIC DNA]</scope>
    <source>
        <strain evidence="1 2">SMR1</strain>
    </source>
</reference>
<organism evidence="1 2">
    <name type="scientific">Pseudosulfitobacter pseudonitzschiae</name>
    <dbReference type="NCBI Taxonomy" id="1402135"/>
    <lineage>
        <taxon>Bacteria</taxon>
        <taxon>Pseudomonadati</taxon>
        <taxon>Pseudomonadota</taxon>
        <taxon>Alphaproteobacteria</taxon>
        <taxon>Rhodobacterales</taxon>
        <taxon>Roseobacteraceae</taxon>
        <taxon>Pseudosulfitobacter</taxon>
    </lineage>
</organism>
<evidence type="ECO:0000313" key="1">
    <source>
        <dbReference type="EMBL" id="ASM71570.1"/>
    </source>
</evidence>
<dbReference type="Proteomes" id="UP000199754">
    <property type="component" value="Chromosome"/>
</dbReference>
<protein>
    <submittedName>
        <fullName evidence="1">Uncharacterized protein</fullName>
    </submittedName>
</protein>
<proteinExistence type="predicted"/>
<dbReference type="EMBL" id="CP022415">
    <property type="protein sequence ID" value="ASM71570.1"/>
    <property type="molecule type" value="Genomic_DNA"/>
</dbReference>
<keyword evidence="2" id="KW-1185">Reference proteome</keyword>